<evidence type="ECO:0000313" key="3">
    <source>
        <dbReference type="Proteomes" id="UP000823486"/>
    </source>
</evidence>
<organism evidence="2 3">
    <name type="scientific">Peribacillus deserti</name>
    <dbReference type="NCBI Taxonomy" id="673318"/>
    <lineage>
        <taxon>Bacteria</taxon>
        <taxon>Bacillati</taxon>
        <taxon>Bacillota</taxon>
        <taxon>Bacilli</taxon>
        <taxon>Bacillales</taxon>
        <taxon>Bacillaceae</taxon>
        <taxon>Peribacillus</taxon>
    </lineage>
</organism>
<proteinExistence type="predicted"/>
<evidence type="ECO:0000313" key="2">
    <source>
        <dbReference type="EMBL" id="MBM7692183.1"/>
    </source>
</evidence>
<name>A0ABS2QI36_9BACI</name>
<evidence type="ECO:0000256" key="1">
    <source>
        <dbReference type="SAM" id="MobiDB-lite"/>
    </source>
</evidence>
<reference evidence="2 3" key="1">
    <citation type="submission" date="2021-01" db="EMBL/GenBank/DDBJ databases">
        <title>Genomic Encyclopedia of Type Strains, Phase IV (KMG-IV): sequencing the most valuable type-strain genomes for metagenomic binning, comparative biology and taxonomic classification.</title>
        <authorList>
            <person name="Goeker M."/>
        </authorList>
    </citation>
    <scope>NUCLEOTIDE SEQUENCE [LARGE SCALE GENOMIC DNA]</scope>
    <source>
        <strain evidence="2 3">DSM 105482</strain>
    </source>
</reference>
<feature type="region of interest" description="Disordered" evidence="1">
    <location>
        <begin position="16"/>
        <end position="53"/>
    </location>
</feature>
<dbReference type="RefSeq" id="WP_204541111.1">
    <property type="nucleotide sequence ID" value="NZ_JAFBFI010000005.1"/>
</dbReference>
<evidence type="ECO:0008006" key="4">
    <source>
        <dbReference type="Google" id="ProtNLM"/>
    </source>
</evidence>
<protein>
    <recommendedName>
        <fullName evidence="4">YpzG family protein</fullName>
    </recommendedName>
</protein>
<dbReference type="Proteomes" id="UP000823486">
    <property type="component" value="Unassembled WGS sequence"/>
</dbReference>
<gene>
    <name evidence="2" type="ORF">JOC77_001610</name>
</gene>
<sequence length="53" mass="6124">MSNKDEYLPDTVKYSIWSTNPYGIQPNHKTETGTNETSVHQDGNVEQQKNREI</sequence>
<comment type="caution">
    <text evidence="2">The sequence shown here is derived from an EMBL/GenBank/DDBJ whole genome shotgun (WGS) entry which is preliminary data.</text>
</comment>
<keyword evidence="3" id="KW-1185">Reference proteome</keyword>
<feature type="compositionally biased region" description="Polar residues" evidence="1">
    <location>
        <begin position="32"/>
        <end position="47"/>
    </location>
</feature>
<dbReference type="EMBL" id="JAFBFI010000005">
    <property type="protein sequence ID" value="MBM7692183.1"/>
    <property type="molecule type" value="Genomic_DNA"/>
</dbReference>
<accession>A0ABS2QI36</accession>